<keyword evidence="3" id="KW-1185">Reference proteome</keyword>
<dbReference type="EMBL" id="BGPR01004171">
    <property type="protein sequence ID" value="GBM96734.1"/>
    <property type="molecule type" value="Genomic_DNA"/>
</dbReference>
<keyword evidence="1" id="KW-0472">Membrane</keyword>
<dbReference type="AlphaFoldDB" id="A0A4Y2K325"/>
<feature type="transmembrane region" description="Helical" evidence="1">
    <location>
        <begin position="53"/>
        <end position="73"/>
    </location>
</feature>
<keyword evidence="1" id="KW-1133">Transmembrane helix</keyword>
<accession>A0A4Y2K325</accession>
<evidence type="ECO:0000313" key="3">
    <source>
        <dbReference type="Proteomes" id="UP000499080"/>
    </source>
</evidence>
<sequence length="97" mass="11122">MYDETVFLDFSLSLIAPEEFCFAVIFSSSDKVSSTTSYCETRIQHHEIFSGQLLALLFHNLIYIIVIHLQFYYPGKDTISLTTDFSPRQASHGNYSL</sequence>
<evidence type="ECO:0000313" key="2">
    <source>
        <dbReference type="EMBL" id="GBM96734.1"/>
    </source>
</evidence>
<organism evidence="2 3">
    <name type="scientific">Araneus ventricosus</name>
    <name type="common">Orbweaver spider</name>
    <name type="synonym">Epeira ventricosa</name>
    <dbReference type="NCBI Taxonomy" id="182803"/>
    <lineage>
        <taxon>Eukaryota</taxon>
        <taxon>Metazoa</taxon>
        <taxon>Ecdysozoa</taxon>
        <taxon>Arthropoda</taxon>
        <taxon>Chelicerata</taxon>
        <taxon>Arachnida</taxon>
        <taxon>Araneae</taxon>
        <taxon>Araneomorphae</taxon>
        <taxon>Entelegynae</taxon>
        <taxon>Araneoidea</taxon>
        <taxon>Araneidae</taxon>
        <taxon>Araneus</taxon>
    </lineage>
</organism>
<reference evidence="2 3" key="1">
    <citation type="journal article" date="2019" name="Sci. Rep.">
        <title>Orb-weaving spider Araneus ventricosus genome elucidates the spidroin gene catalogue.</title>
        <authorList>
            <person name="Kono N."/>
            <person name="Nakamura H."/>
            <person name="Ohtoshi R."/>
            <person name="Moran D.A.P."/>
            <person name="Shinohara A."/>
            <person name="Yoshida Y."/>
            <person name="Fujiwara M."/>
            <person name="Mori M."/>
            <person name="Tomita M."/>
            <person name="Arakawa K."/>
        </authorList>
    </citation>
    <scope>NUCLEOTIDE SEQUENCE [LARGE SCALE GENOMIC DNA]</scope>
</reference>
<proteinExistence type="predicted"/>
<evidence type="ECO:0000256" key="1">
    <source>
        <dbReference type="SAM" id="Phobius"/>
    </source>
</evidence>
<name>A0A4Y2K325_ARAVE</name>
<gene>
    <name evidence="2" type="ORF">AVEN_256528_1</name>
</gene>
<keyword evidence="1" id="KW-0812">Transmembrane</keyword>
<comment type="caution">
    <text evidence="2">The sequence shown here is derived from an EMBL/GenBank/DDBJ whole genome shotgun (WGS) entry which is preliminary data.</text>
</comment>
<dbReference type="Proteomes" id="UP000499080">
    <property type="component" value="Unassembled WGS sequence"/>
</dbReference>
<protein>
    <submittedName>
        <fullName evidence="2">Uncharacterized protein</fullName>
    </submittedName>
</protein>